<reference evidence="1" key="1">
    <citation type="submission" date="2015-11" db="EMBL/GenBank/DDBJ databases">
        <title>De novo transcriptome assembly of four potential Pierce s Disease insect vectors from Arizona vineyards.</title>
        <authorList>
            <person name="Tassone E.E."/>
        </authorList>
    </citation>
    <scope>NUCLEOTIDE SEQUENCE</scope>
</reference>
<protein>
    <submittedName>
        <fullName evidence="1">Uncharacterized protein</fullName>
    </submittedName>
</protein>
<name>A0A1B6F3G8_9HEMI</name>
<dbReference type="AlphaFoldDB" id="A0A1B6F3G8"/>
<evidence type="ECO:0000313" key="1">
    <source>
        <dbReference type="EMBL" id="JAS44707.1"/>
    </source>
</evidence>
<organism evidence="1">
    <name type="scientific">Cuerna arida</name>
    <dbReference type="NCBI Taxonomy" id="1464854"/>
    <lineage>
        <taxon>Eukaryota</taxon>
        <taxon>Metazoa</taxon>
        <taxon>Ecdysozoa</taxon>
        <taxon>Arthropoda</taxon>
        <taxon>Hexapoda</taxon>
        <taxon>Insecta</taxon>
        <taxon>Pterygota</taxon>
        <taxon>Neoptera</taxon>
        <taxon>Paraneoptera</taxon>
        <taxon>Hemiptera</taxon>
        <taxon>Auchenorrhyncha</taxon>
        <taxon>Membracoidea</taxon>
        <taxon>Cicadellidae</taxon>
        <taxon>Cicadellinae</taxon>
        <taxon>Proconiini</taxon>
        <taxon>Cuerna</taxon>
    </lineage>
</organism>
<proteinExistence type="predicted"/>
<sequence>MLKQHVAIITVILILTLYKTRCLCQFTFIPILNSDSKQLNATEPTSEESSEKLSFFEKLDDAIYQSLSNPKPGCSDKLFTDIDMFHNCLERVKRMYLDMEGEKIESLRSSVVKLYTTRGGPTFTRFPIDKPENKKRLIDAFKWNDDKFRKLSELQEKLENVWYAVRHIVI</sequence>
<dbReference type="EMBL" id="GECZ01025062">
    <property type="protein sequence ID" value="JAS44707.1"/>
    <property type="molecule type" value="Transcribed_RNA"/>
</dbReference>
<gene>
    <name evidence="1" type="ORF">g.10512</name>
</gene>
<accession>A0A1B6F3G8</accession>